<dbReference type="Gene3D" id="3.30.70.100">
    <property type="match status" value="1"/>
</dbReference>
<keyword evidence="1" id="KW-0378">Hydrolase</keyword>
<organism evidence="1 2">
    <name type="scientific">Mycena chlorophos</name>
    <name type="common">Agaric fungus</name>
    <name type="synonym">Agaricus chlorophos</name>
    <dbReference type="NCBI Taxonomy" id="658473"/>
    <lineage>
        <taxon>Eukaryota</taxon>
        <taxon>Fungi</taxon>
        <taxon>Dikarya</taxon>
        <taxon>Basidiomycota</taxon>
        <taxon>Agaricomycotina</taxon>
        <taxon>Agaricomycetes</taxon>
        <taxon>Agaricomycetidae</taxon>
        <taxon>Agaricales</taxon>
        <taxon>Marasmiineae</taxon>
        <taxon>Mycenaceae</taxon>
        <taxon>Mycena</taxon>
    </lineage>
</organism>
<proteinExistence type="predicted"/>
<keyword evidence="2" id="KW-1185">Reference proteome</keyword>
<dbReference type="OrthoDB" id="2824656at2759"/>
<sequence length="202" mass="22707">MPPIISQFVKFTTKTGFTLASSEFAALRTAVAQRGVKEQYFGLDTDNRDTLLWVIQWPMPKGPQETAQFKESVNALDARGSPNIVYLPFAHESLPRPALTAPVCELCFLHVKDKAAKVSLAHSLEKTFTDCYFADGFGGGSWSVAQNDDRLYFYYLGWESRELHGAFSKTELFAEELDKIMPHTDGAGFNFVHLVREEEMVV</sequence>
<dbReference type="Proteomes" id="UP000613580">
    <property type="component" value="Unassembled WGS sequence"/>
</dbReference>
<evidence type="ECO:0000313" key="1">
    <source>
        <dbReference type="EMBL" id="KAF7310456.1"/>
    </source>
</evidence>
<dbReference type="GO" id="GO:0016787">
    <property type="term" value="F:hydrolase activity"/>
    <property type="evidence" value="ECO:0007669"/>
    <property type="project" value="UniProtKB-KW"/>
</dbReference>
<reference evidence="1" key="1">
    <citation type="submission" date="2020-05" db="EMBL/GenBank/DDBJ databases">
        <title>Mycena genomes resolve the evolution of fungal bioluminescence.</title>
        <authorList>
            <person name="Tsai I.J."/>
        </authorList>
    </citation>
    <scope>NUCLEOTIDE SEQUENCE</scope>
    <source>
        <strain evidence="1">110903Hualien_Pintung</strain>
    </source>
</reference>
<accession>A0A8H6WBN7</accession>
<gene>
    <name evidence="1" type="ORF">HMN09_00587800</name>
</gene>
<evidence type="ECO:0000313" key="2">
    <source>
        <dbReference type="Proteomes" id="UP000613580"/>
    </source>
</evidence>
<dbReference type="AlphaFoldDB" id="A0A8H6WBN7"/>
<comment type="caution">
    <text evidence="1">The sequence shown here is derived from an EMBL/GenBank/DDBJ whole genome shotgun (WGS) entry which is preliminary data.</text>
</comment>
<dbReference type="EMBL" id="JACAZE010000007">
    <property type="protein sequence ID" value="KAF7310456.1"/>
    <property type="molecule type" value="Genomic_DNA"/>
</dbReference>
<protein>
    <submittedName>
        <fullName evidence="1">Glycoside hydrolase family 5 protein</fullName>
    </submittedName>
</protein>
<name>A0A8H6WBN7_MYCCL</name>